<dbReference type="InterPro" id="IPR027291">
    <property type="entry name" value="Glyco_hydro_38_N_sf"/>
</dbReference>
<dbReference type="InParanoid" id="C7Q8K3"/>
<dbReference type="STRING" id="479433.Caci_1345"/>
<dbReference type="Gene3D" id="1.20.1270.50">
    <property type="entry name" value="Glycoside hydrolase family 38, central domain"/>
    <property type="match status" value="1"/>
</dbReference>
<dbReference type="SUPFAM" id="SSF88713">
    <property type="entry name" value="Glycoside hydrolase/deacetylase"/>
    <property type="match status" value="1"/>
</dbReference>
<dbReference type="GO" id="GO:0030246">
    <property type="term" value="F:carbohydrate binding"/>
    <property type="evidence" value="ECO:0007669"/>
    <property type="project" value="InterPro"/>
</dbReference>
<dbReference type="Gene3D" id="3.20.110.10">
    <property type="entry name" value="Glycoside hydrolase 38, N terminal domain"/>
    <property type="match status" value="1"/>
</dbReference>
<keyword evidence="3 6" id="KW-0378">Hydrolase</keyword>
<dbReference type="Pfam" id="PF01074">
    <property type="entry name" value="Glyco_hydro_38N"/>
    <property type="match status" value="1"/>
</dbReference>
<evidence type="ECO:0000313" key="7">
    <source>
        <dbReference type="Proteomes" id="UP000000851"/>
    </source>
</evidence>
<sequence length="1465" mass="156844">MAVQIKSADSMDLFVGTDREPRQVLRVVVQRAVTDGAVTVSLLAAKVRAACELAPGDGEAVVDLAMETDPGVEPGTRLAAQLRVLGADGETLAEQPVAVTVAEPGWTMYLVSHFHYDPVWWNTQAGYTQTWELQGNDGTTRPVWENNAFHLVKAHLDLAAADPDYTFVLAEVDYLKPFWDVYPQYRALLRELISTGRVEVMGGTYNEPNTNLTGLETTIRNLVYGIGYQRDIMGADPRTAWQLDVFGHDPQFPGLVADAGLSSTSWARGPYHQWGPMLTKFDGVQGDVKNMQFPAEFEWISPSGRGVITHYMPNHYSAGWWMDSSATLEEAEEKVYGLFLGLKQAAATRNTLLPVGTDYTPPNKWVTAIHRDWNARYVWPRFVTGLPRDFFAAVHAELTERGVRPSPQTRDMNPVYTGKDVSYIDTKQAQRAAETAAADAEKLATFASLLGYGRYPSAALDKVWRQLAYGAHHDAITGSESDQVYLDLVTGWREAHDLAAEARDAALEAIFRNVETYGGAGNGTIGVFNTLAFERTDLVRVTVRLPESGDIDGLRLADEGGEPVPFVVEARDGTRVDVAFVADGVPGMGWRSWYVEFEAGGSGLERDAWRAIDELPASIANEYFEVAVDPARGGGLSGIVELVSGRQLLKPGEIGNELRVSEEYPQHPEFGEGPWHLVPNGTVVGSAGAPASSVRAEESPLGRRYVVTGTVGDVEYEQRITLHHGLDRVDFRTRVLDFTGADRLLRVKFPCDIPGARPVSEVAGAVIGRGFALPDSDVAVAPWTLDNPANTFFALGSTATVRLSGLTDVADAADADAADADLGRVAISVAEVVADDLDLHADAVRELVVALARVGVTATTTTPEGARYGWLHVDSNLPDVRIVIGGPDTNALAAEIFEHCDPTIQQDFEGLLKSQGRACFFIPAAVPVEEAWVPNADLRDVRALPVLVIAGARAEDTAECVRSAAAAFAADTSLSAVTADPADTALLDDHTVGLINNGLPGFAVDPSGALHLSLMRSCTGWPSGVWLDPPLRRSPDGSAFQLQHWTHDFDYALVSGAGDWRAVGLVAAGAAFSAPMLARQEAAHRGPLPGRHALLTITPERAAQVTAVKPAGNPESVGSALDASPELGFMVRLVEANGTGKTVAVRSPLGVLSSDRADLLEECGLRCEVRAAGSVELAGSQISTAIMVPHQGSGSTATTPVLGRDSEPAQPVYSRYWLHNRGPAPMGFLPVSVAATPTVLGSGGEVSVAVASQYTDTTFEGMLTVVAPSGWSVEPESRPVSLEPGGHTVFPLTVTPSGKAASAPGMYFVRVQLAVGESVIEDVVSVLIDAPEYAPPATSPETEIELGVQTQGTKSDTARPTGLEITSITPSLTLTRGEHTTLRVTLTNTTRSRIDGEAMPVSPWGTWDFIGPYATAFSIEPGATTEVAFDVTIPATADPGHWWTLVKLMWFGRAQYTPAIPVAVR</sequence>
<dbReference type="Proteomes" id="UP000000851">
    <property type="component" value="Chromosome"/>
</dbReference>
<feature type="domain" description="Glycoside hydrolase family 38 central" evidence="5">
    <location>
        <begin position="421"/>
        <end position="492"/>
    </location>
</feature>
<keyword evidence="2" id="KW-0479">Metal-binding</keyword>
<evidence type="ECO:0000313" key="6">
    <source>
        <dbReference type="EMBL" id="ACU70268.1"/>
    </source>
</evidence>
<dbReference type="HOGENOM" id="CLU_002752_0_0_11"/>
<name>C7Q8K3_CATAD</name>
<dbReference type="eggNOG" id="COG0383">
    <property type="taxonomic scope" value="Bacteria"/>
</dbReference>
<dbReference type="InterPro" id="IPR011682">
    <property type="entry name" value="Glyco_hydro_38_C"/>
</dbReference>
<dbReference type="RefSeq" id="WP_012785562.1">
    <property type="nucleotide sequence ID" value="NC_013131.1"/>
</dbReference>
<dbReference type="InterPro" id="IPR011330">
    <property type="entry name" value="Glyco_hydro/deAcase_b/a-brl"/>
</dbReference>
<reference evidence="6 7" key="1">
    <citation type="journal article" date="2009" name="Stand. Genomic Sci.">
        <title>Complete genome sequence of Catenulispora acidiphila type strain (ID 139908).</title>
        <authorList>
            <person name="Copeland A."/>
            <person name="Lapidus A."/>
            <person name="Glavina Del Rio T."/>
            <person name="Nolan M."/>
            <person name="Lucas S."/>
            <person name="Chen F."/>
            <person name="Tice H."/>
            <person name="Cheng J.F."/>
            <person name="Bruce D."/>
            <person name="Goodwin L."/>
            <person name="Pitluck S."/>
            <person name="Mikhailova N."/>
            <person name="Pati A."/>
            <person name="Ivanova N."/>
            <person name="Mavromatis K."/>
            <person name="Chen A."/>
            <person name="Palaniappan K."/>
            <person name="Chain P."/>
            <person name="Land M."/>
            <person name="Hauser L."/>
            <person name="Chang Y.J."/>
            <person name="Jeffries C.D."/>
            <person name="Chertkov O."/>
            <person name="Brettin T."/>
            <person name="Detter J.C."/>
            <person name="Han C."/>
            <person name="Ali Z."/>
            <person name="Tindall B.J."/>
            <person name="Goker M."/>
            <person name="Bristow J."/>
            <person name="Eisen J.A."/>
            <person name="Markowitz V."/>
            <person name="Hugenholtz P."/>
            <person name="Kyrpides N.C."/>
            <person name="Klenk H.P."/>
        </authorList>
    </citation>
    <scope>NUCLEOTIDE SEQUENCE [LARGE SCALE GENOMIC DNA]</scope>
    <source>
        <strain evidence="7">DSM 44928 / JCM 14897 / NBRC 102108 / NRRL B-24433 / ID139908</strain>
    </source>
</reference>
<keyword evidence="7" id="KW-1185">Reference proteome</keyword>
<organism evidence="6 7">
    <name type="scientific">Catenulispora acidiphila (strain DSM 44928 / JCM 14897 / NBRC 102108 / NRRL B-24433 / ID139908)</name>
    <dbReference type="NCBI Taxonomy" id="479433"/>
    <lineage>
        <taxon>Bacteria</taxon>
        <taxon>Bacillati</taxon>
        <taxon>Actinomycetota</taxon>
        <taxon>Actinomycetes</taxon>
        <taxon>Catenulisporales</taxon>
        <taxon>Catenulisporaceae</taxon>
        <taxon>Catenulispora</taxon>
    </lineage>
</organism>
<dbReference type="EMBL" id="CP001700">
    <property type="protein sequence ID" value="ACU70268.1"/>
    <property type="molecule type" value="Genomic_DNA"/>
</dbReference>
<dbReference type="Pfam" id="PF09261">
    <property type="entry name" value="Alpha-mann_mid"/>
    <property type="match status" value="1"/>
</dbReference>
<dbReference type="SUPFAM" id="SSF74650">
    <property type="entry name" value="Galactose mutarotase-like"/>
    <property type="match status" value="2"/>
</dbReference>
<comment type="similarity">
    <text evidence="1">Belongs to the glycosyl hydrolase 38 family.</text>
</comment>
<dbReference type="KEGG" id="cai:Caci_1345"/>
<dbReference type="SUPFAM" id="SSF88688">
    <property type="entry name" value="Families 57/38 glycoside transferase middle domain"/>
    <property type="match status" value="1"/>
</dbReference>
<dbReference type="InterPro" id="IPR015341">
    <property type="entry name" value="Glyco_hydro_38_cen"/>
</dbReference>
<dbReference type="InterPro" id="IPR018905">
    <property type="entry name" value="A-galactase_NEW3"/>
</dbReference>
<dbReference type="GO" id="GO:0006013">
    <property type="term" value="P:mannose metabolic process"/>
    <property type="evidence" value="ECO:0007669"/>
    <property type="project" value="InterPro"/>
</dbReference>
<dbReference type="Gene3D" id="2.70.98.30">
    <property type="entry name" value="Golgi alpha-mannosidase II, domain 4"/>
    <property type="match status" value="2"/>
</dbReference>
<dbReference type="Gene3D" id="2.60.40.10">
    <property type="entry name" value="Immunoglobulins"/>
    <property type="match status" value="1"/>
</dbReference>
<evidence type="ECO:0000256" key="3">
    <source>
        <dbReference type="ARBA" id="ARBA00022801"/>
    </source>
</evidence>
<dbReference type="GO" id="GO:0046872">
    <property type="term" value="F:metal ion binding"/>
    <property type="evidence" value="ECO:0007669"/>
    <property type="project" value="UniProtKB-KW"/>
</dbReference>
<dbReference type="InterPro" id="IPR037094">
    <property type="entry name" value="Glyco_hydro_38_cen_sf"/>
</dbReference>
<evidence type="ECO:0000256" key="2">
    <source>
        <dbReference type="ARBA" id="ARBA00022723"/>
    </source>
</evidence>
<dbReference type="PANTHER" id="PTHR46017">
    <property type="entry name" value="ALPHA-MANNOSIDASE 2C1"/>
    <property type="match status" value="1"/>
</dbReference>
<dbReference type="InterPro" id="IPR000602">
    <property type="entry name" value="Glyco_hydro_38_N"/>
</dbReference>
<evidence type="ECO:0000256" key="1">
    <source>
        <dbReference type="ARBA" id="ARBA00009792"/>
    </source>
</evidence>
<dbReference type="InterPro" id="IPR013783">
    <property type="entry name" value="Ig-like_fold"/>
</dbReference>
<dbReference type="Pfam" id="PF10633">
    <property type="entry name" value="NPCBM_assoc"/>
    <property type="match status" value="1"/>
</dbReference>
<dbReference type="GO" id="GO:0004559">
    <property type="term" value="F:alpha-mannosidase activity"/>
    <property type="evidence" value="ECO:0007669"/>
    <property type="project" value="InterPro"/>
</dbReference>
<proteinExistence type="inferred from homology"/>
<dbReference type="GO" id="GO:0009313">
    <property type="term" value="P:oligosaccharide catabolic process"/>
    <property type="evidence" value="ECO:0007669"/>
    <property type="project" value="TreeGrafter"/>
</dbReference>
<gene>
    <name evidence="6" type="ordered locus">Caci_1345</name>
</gene>
<evidence type="ECO:0000259" key="5">
    <source>
        <dbReference type="SMART" id="SM00872"/>
    </source>
</evidence>
<accession>C7Q8K3</accession>
<dbReference type="CDD" id="cd10786">
    <property type="entry name" value="GH38N_AMII_like"/>
    <property type="match status" value="1"/>
</dbReference>
<dbReference type="SMART" id="SM00872">
    <property type="entry name" value="Alpha-mann_mid"/>
    <property type="match status" value="1"/>
</dbReference>
<dbReference type="Pfam" id="PF07748">
    <property type="entry name" value="Glyco_hydro_38C"/>
    <property type="match status" value="1"/>
</dbReference>
<dbReference type="OrthoDB" id="1049785at2"/>
<dbReference type="PANTHER" id="PTHR46017:SF1">
    <property type="entry name" value="ALPHA-MANNOSIDASE 2C1"/>
    <property type="match status" value="1"/>
</dbReference>
<dbReference type="InterPro" id="IPR028995">
    <property type="entry name" value="Glyco_hydro_57/38_cen_sf"/>
</dbReference>
<dbReference type="eggNOG" id="COG1470">
    <property type="taxonomic scope" value="Bacteria"/>
</dbReference>
<keyword evidence="4" id="KW-0326">Glycosidase</keyword>
<evidence type="ECO:0000256" key="4">
    <source>
        <dbReference type="ARBA" id="ARBA00023295"/>
    </source>
</evidence>
<protein>
    <submittedName>
        <fullName evidence="6">Glycoside hydrolase family 38</fullName>
    </submittedName>
</protein>
<dbReference type="CAZy" id="GH38">
    <property type="family name" value="Glycoside Hydrolase Family 38"/>
</dbReference>
<dbReference type="InterPro" id="IPR011013">
    <property type="entry name" value="Gal_mutarotase_sf_dom"/>
</dbReference>